<feature type="coiled-coil region" evidence="8">
    <location>
        <begin position="1086"/>
        <end position="1134"/>
    </location>
</feature>
<protein>
    <submittedName>
        <fullName evidence="10">Uncharacterized protein</fullName>
    </submittedName>
</protein>
<feature type="coiled-coil region" evidence="8">
    <location>
        <begin position="690"/>
        <end position="724"/>
    </location>
</feature>
<evidence type="ECO:0000256" key="6">
    <source>
        <dbReference type="ARBA" id="ARBA00023212"/>
    </source>
</evidence>
<dbReference type="STRING" id="164328.H3GIH1"/>
<keyword evidence="3" id="KW-0963">Cytoplasm</keyword>
<reference evidence="10" key="2">
    <citation type="submission" date="2015-06" db="UniProtKB">
        <authorList>
            <consortium name="EnsemblProtists"/>
        </authorList>
    </citation>
    <scope>IDENTIFICATION</scope>
    <source>
        <strain evidence="10">Pr102</strain>
    </source>
</reference>
<feature type="coiled-coil region" evidence="8">
    <location>
        <begin position="483"/>
        <end position="545"/>
    </location>
</feature>
<feature type="coiled-coil region" evidence="8">
    <location>
        <begin position="1163"/>
        <end position="1344"/>
    </location>
</feature>
<proteinExistence type="predicted"/>
<feature type="compositionally biased region" description="Basic and acidic residues" evidence="9">
    <location>
        <begin position="837"/>
        <end position="858"/>
    </location>
</feature>
<organism evidence="10 11">
    <name type="scientific">Phytophthora ramorum</name>
    <name type="common">Sudden oak death agent</name>
    <dbReference type="NCBI Taxonomy" id="164328"/>
    <lineage>
        <taxon>Eukaryota</taxon>
        <taxon>Sar</taxon>
        <taxon>Stramenopiles</taxon>
        <taxon>Oomycota</taxon>
        <taxon>Peronosporomycetes</taxon>
        <taxon>Peronosporales</taxon>
        <taxon>Peronosporaceae</taxon>
        <taxon>Phytophthora</taxon>
    </lineage>
</organism>
<reference evidence="11" key="1">
    <citation type="journal article" date="2006" name="Science">
        <title>Phytophthora genome sequences uncover evolutionary origins and mechanisms of pathogenesis.</title>
        <authorList>
            <person name="Tyler B.M."/>
            <person name="Tripathy S."/>
            <person name="Zhang X."/>
            <person name="Dehal P."/>
            <person name="Jiang R.H."/>
            <person name="Aerts A."/>
            <person name="Arredondo F.D."/>
            <person name="Baxter L."/>
            <person name="Bensasson D."/>
            <person name="Beynon J.L."/>
            <person name="Chapman J."/>
            <person name="Damasceno C.M."/>
            <person name="Dorrance A.E."/>
            <person name="Dou D."/>
            <person name="Dickerman A.W."/>
            <person name="Dubchak I.L."/>
            <person name="Garbelotto M."/>
            <person name="Gijzen M."/>
            <person name="Gordon S.G."/>
            <person name="Govers F."/>
            <person name="Grunwald N.J."/>
            <person name="Huang W."/>
            <person name="Ivors K.L."/>
            <person name="Jones R.W."/>
            <person name="Kamoun S."/>
            <person name="Krampis K."/>
            <person name="Lamour K.H."/>
            <person name="Lee M.K."/>
            <person name="McDonald W.H."/>
            <person name="Medina M."/>
            <person name="Meijer H.J."/>
            <person name="Nordberg E.K."/>
            <person name="Maclean D.J."/>
            <person name="Ospina-Giraldo M.D."/>
            <person name="Morris P.F."/>
            <person name="Phuntumart V."/>
            <person name="Putnam N.H."/>
            <person name="Rash S."/>
            <person name="Rose J.K."/>
            <person name="Sakihama Y."/>
            <person name="Salamov A.A."/>
            <person name="Savidor A."/>
            <person name="Scheuring C.F."/>
            <person name="Smith B.M."/>
            <person name="Sobral B.W."/>
            <person name="Terry A."/>
            <person name="Torto-Alalibo T.A."/>
            <person name="Win J."/>
            <person name="Xu Z."/>
            <person name="Zhang H."/>
            <person name="Grigoriev I.V."/>
            <person name="Rokhsar D.S."/>
            <person name="Boore J.L."/>
        </authorList>
    </citation>
    <scope>NUCLEOTIDE SEQUENCE [LARGE SCALE GENOMIC DNA]</scope>
    <source>
        <strain evidence="11">Pr102</strain>
    </source>
</reference>
<dbReference type="GO" id="GO:0030030">
    <property type="term" value="P:cell projection organization"/>
    <property type="evidence" value="ECO:0007669"/>
    <property type="project" value="UniProtKB-KW"/>
</dbReference>
<dbReference type="VEuPathDB" id="FungiDB:KRP23_10367"/>
<evidence type="ECO:0000256" key="9">
    <source>
        <dbReference type="SAM" id="MobiDB-lite"/>
    </source>
</evidence>
<feature type="coiled-coil region" evidence="8">
    <location>
        <begin position="883"/>
        <end position="910"/>
    </location>
</feature>
<evidence type="ECO:0000313" key="10">
    <source>
        <dbReference type="EnsemblProtists" id="Phyra75862"/>
    </source>
</evidence>
<keyword evidence="5 8" id="KW-0175">Coiled coil</keyword>
<keyword evidence="7" id="KW-0966">Cell projection</keyword>
<feature type="compositionally biased region" description="Basic and acidic residues" evidence="9">
    <location>
        <begin position="548"/>
        <end position="564"/>
    </location>
</feature>
<feature type="region of interest" description="Disordered" evidence="9">
    <location>
        <begin position="1053"/>
        <end position="1079"/>
    </location>
</feature>
<feature type="coiled-coil region" evidence="8">
    <location>
        <begin position="345"/>
        <end position="440"/>
    </location>
</feature>
<evidence type="ECO:0000256" key="2">
    <source>
        <dbReference type="ARBA" id="ARBA00004300"/>
    </source>
</evidence>
<feature type="region of interest" description="Disordered" evidence="9">
    <location>
        <begin position="788"/>
        <end position="865"/>
    </location>
</feature>
<dbReference type="PANTHER" id="PTHR18879">
    <property type="entry name" value="CENTROSOMAL PROTEIN OF 290 KDA"/>
    <property type="match status" value="1"/>
</dbReference>
<keyword evidence="11" id="KW-1185">Reference proteome</keyword>
<evidence type="ECO:0000256" key="8">
    <source>
        <dbReference type="SAM" id="Coils"/>
    </source>
</evidence>
<accession>H3GIH1</accession>
<feature type="compositionally biased region" description="Polar residues" evidence="9">
    <location>
        <begin position="1137"/>
        <end position="1146"/>
    </location>
</feature>
<keyword evidence="4" id="KW-0970">Cilium biogenesis/degradation</keyword>
<comment type="subcellular location">
    <subcellularLocation>
        <location evidence="1">Cytoplasm</location>
        <location evidence="1">Cytoskeleton</location>
        <location evidence="1">Cilium basal body</location>
    </subcellularLocation>
    <subcellularLocation>
        <location evidence="2">Cytoplasm</location>
        <location evidence="2">Cytoskeleton</location>
        <location evidence="2">Microtubule organizing center</location>
        <location evidence="2">Centrosome</location>
    </subcellularLocation>
</comment>
<evidence type="ECO:0000256" key="5">
    <source>
        <dbReference type="ARBA" id="ARBA00023054"/>
    </source>
</evidence>
<keyword evidence="6" id="KW-0206">Cytoskeleton</keyword>
<feature type="region of interest" description="Disordered" evidence="9">
    <location>
        <begin position="910"/>
        <end position="933"/>
    </location>
</feature>
<feature type="compositionally biased region" description="Basic and acidic residues" evidence="9">
    <location>
        <begin position="922"/>
        <end position="933"/>
    </location>
</feature>
<dbReference type="HOGENOM" id="CLU_257656_0_0_1"/>
<sequence>MVQQVDFLRELNVCLDELVATEMHAQYSNAEIRLRNELDQMTQENKDNKVKCQRYEAGLHLLGVQNQQSSTMTAGAFREWSEMEKTLKYRVLYLETWKQGADEMIDRMEKTLEKSVLREFADQQQRAMTGVLKKYNALGESYAEMHAKYLEMYELPARLTKTQHSLMVLQAEKSARSGAGNTSGETGCDSDILHDRIDQLENELQAQTERVKTLEVADRKALVDSDELVQLPPLRRRSGDDNELRNENALLYERINEVEQLYESLALECAKYKDIATLAASQANVLTTRAVQEQGNREQQEERLRDLMASSEDHAIVGELQHQLMQIKTTYQQFLVQYDLVTETQQQTLLKNQRLELEMEKKAQELSTVREKSSDKVQILENAIGQVKERDWTARNTKWEAFRKRLDSLEDEILVEQQRRKQLEKDLEDKQTQLPLLELKQQRGNQSEVGRLKSRVDALETRERLLMGQLEAATKASGPREKETRLQTELREAKTLNEDLLRQLETIQARVSELLRLNGELESGKRELRCEYEDLELELQYARSGLTDGERREHDNQRGLEHGSSHSPLMRQKVGLYEKDQAQLQQAAQATIASLKQLVGEKNTLINEYQRKLAVVRASSVQDKAQDRLETTQLNKKLYEENQRMIGQLKEAMSTISSMERSGKSKQALQAAQERHDHALQEWKQAEVALEGAKQTIREFQMEREVLRNERDLAEARAGEALEEIILLKEKVMECEKHSQKLEHQVAFVKHDVVKKEEKLKLLRDAIIKLKEEFLKAEDRHAIEIAKAQHAMNQDFHTKKRKEKERREEEEDERREEKTRLQSQVQMLQEKVAMLKKRQDQQQRRRKQIENEEKEGKESSSTAELQVMREEIERLKWLLKEKVVNEARAVEELEKKIKILQAQNLALREASTHTTKPSADVADEKSKREKLEGERKLQHRIDILMLRLKEKQTDVSGKDSEIERCNERISKLESELQSHQTRIEKERLAKATSAPAVAPVSVKQQLEELERQNSFLQETLALKRKEWEESFTTQMEKYEAQLQRLRRRLMQHSIPSTDDDDDDVDGTKGQGANSRLRREEQRFLVGQEVQEELLALGDELRNKEQDMVAKDTKLLELELEVESMRLEYKRLQRKNQLGGVNSSDETPSQRRGAKGGGRGSTWAAQERLELEEVIENMKKVIEKLRTENEKLKKAAAKQTLVSPERMDSLRRKLKEQKDARERLEGQLEKLHHESGELKKDKLRLQQKLRAKTASSSSAKTESNAFELQLKDKDRQLLDAEQELAELRHQVLQLELQIDQSSYVEEDVKSKREQEERLTELQAQILELEDENTKLTNELAAFDEDFFEEIEDL</sequence>
<feature type="coiled-coil region" evidence="8">
    <location>
        <begin position="190"/>
        <end position="217"/>
    </location>
</feature>
<feature type="coiled-coil region" evidence="8">
    <location>
        <begin position="955"/>
        <end position="1048"/>
    </location>
</feature>
<dbReference type="OMA" id="MTQQIEF"/>
<dbReference type="VEuPathDB" id="FungiDB:KRP22_6697"/>
<dbReference type="Proteomes" id="UP000005238">
    <property type="component" value="Unassembled WGS sequence"/>
</dbReference>
<feature type="region of interest" description="Disordered" evidence="9">
    <location>
        <begin position="546"/>
        <end position="568"/>
    </location>
</feature>
<evidence type="ECO:0000256" key="1">
    <source>
        <dbReference type="ARBA" id="ARBA00004120"/>
    </source>
</evidence>
<dbReference type="InterPro" id="IPR026201">
    <property type="entry name" value="Cep290"/>
</dbReference>
<evidence type="ECO:0000256" key="3">
    <source>
        <dbReference type="ARBA" id="ARBA00022490"/>
    </source>
</evidence>
<feature type="region of interest" description="Disordered" evidence="9">
    <location>
        <begin position="1137"/>
        <end position="1161"/>
    </location>
</feature>
<dbReference type="PANTHER" id="PTHR18879:SF20">
    <property type="entry name" value="CENTROSOMAL PROTEIN OF 290 KDA"/>
    <property type="match status" value="1"/>
</dbReference>
<dbReference type="InParanoid" id="H3GIH1"/>
<dbReference type="EMBL" id="DS566011">
    <property type="status" value="NOT_ANNOTATED_CDS"/>
    <property type="molecule type" value="Genomic_DNA"/>
</dbReference>
<dbReference type="EnsemblProtists" id="Phyra75862">
    <property type="protein sequence ID" value="Phyra75862"/>
    <property type="gene ID" value="Phyra75862"/>
</dbReference>
<name>H3GIH1_PHYRM</name>
<evidence type="ECO:0000313" key="11">
    <source>
        <dbReference type="Proteomes" id="UP000005238"/>
    </source>
</evidence>
<evidence type="ECO:0000256" key="7">
    <source>
        <dbReference type="ARBA" id="ARBA00023273"/>
    </source>
</evidence>
<evidence type="ECO:0000256" key="4">
    <source>
        <dbReference type="ARBA" id="ARBA00022794"/>
    </source>
</evidence>
<feature type="coiled-coil region" evidence="8">
    <location>
        <begin position="241"/>
        <end position="310"/>
    </location>
</feature>
<dbReference type="eggNOG" id="ENOG502RNWW">
    <property type="taxonomic scope" value="Eukaryota"/>
</dbReference>
<dbReference type="VEuPathDB" id="FungiDB:KRP22_6696"/>
<dbReference type="GO" id="GO:0005813">
    <property type="term" value="C:centrosome"/>
    <property type="evidence" value="ECO:0007669"/>
    <property type="project" value="UniProtKB-SubCell"/>
</dbReference>